<gene>
    <name evidence="6" type="ORF">RUM43_002973</name>
</gene>
<evidence type="ECO:0000256" key="3">
    <source>
        <dbReference type="ARBA" id="ARBA00022833"/>
    </source>
</evidence>
<dbReference type="GO" id="GO:0003677">
    <property type="term" value="F:DNA binding"/>
    <property type="evidence" value="ECO:0007669"/>
    <property type="project" value="InterPro"/>
</dbReference>
<protein>
    <recommendedName>
        <fullName evidence="5">BED-type domain-containing protein</fullName>
    </recommendedName>
</protein>
<keyword evidence="2 4" id="KW-0863">Zinc-finger</keyword>
<keyword evidence="1" id="KW-0479">Metal-binding</keyword>
<keyword evidence="3" id="KW-0862">Zinc</keyword>
<dbReference type="Pfam" id="PF02892">
    <property type="entry name" value="zf-BED"/>
    <property type="match status" value="1"/>
</dbReference>
<comment type="caution">
    <text evidence="6">The sequence shown here is derived from an EMBL/GenBank/DDBJ whole genome shotgun (WGS) entry which is preliminary data.</text>
</comment>
<dbReference type="EMBL" id="JAWJWE010000036">
    <property type="protein sequence ID" value="KAK6629156.1"/>
    <property type="molecule type" value="Genomic_DNA"/>
</dbReference>
<evidence type="ECO:0000313" key="6">
    <source>
        <dbReference type="EMBL" id="KAK6629156.1"/>
    </source>
</evidence>
<organism evidence="6 7">
    <name type="scientific">Polyplax serrata</name>
    <name type="common">Common mouse louse</name>
    <dbReference type="NCBI Taxonomy" id="468196"/>
    <lineage>
        <taxon>Eukaryota</taxon>
        <taxon>Metazoa</taxon>
        <taxon>Ecdysozoa</taxon>
        <taxon>Arthropoda</taxon>
        <taxon>Hexapoda</taxon>
        <taxon>Insecta</taxon>
        <taxon>Pterygota</taxon>
        <taxon>Neoptera</taxon>
        <taxon>Paraneoptera</taxon>
        <taxon>Psocodea</taxon>
        <taxon>Troctomorpha</taxon>
        <taxon>Phthiraptera</taxon>
        <taxon>Anoplura</taxon>
        <taxon>Polyplacidae</taxon>
        <taxon>Polyplax</taxon>
    </lineage>
</organism>
<dbReference type="Proteomes" id="UP001372834">
    <property type="component" value="Unassembled WGS sequence"/>
</dbReference>
<evidence type="ECO:0000256" key="1">
    <source>
        <dbReference type="ARBA" id="ARBA00022723"/>
    </source>
</evidence>
<feature type="domain" description="BED-type" evidence="5">
    <location>
        <begin position="22"/>
        <end position="75"/>
    </location>
</feature>
<evidence type="ECO:0000313" key="7">
    <source>
        <dbReference type="Proteomes" id="UP001372834"/>
    </source>
</evidence>
<dbReference type="InterPro" id="IPR036236">
    <property type="entry name" value="Znf_C2H2_sf"/>
</dbReference>
<name>A0AAN8PGT8_POLSC</name>
<dbReference type="GO" id="GO:0008270">
    <property type="term" value="F:zinc ion binding"/>
    <property type="evidence" value="ECO:0007669"/>
    <property type="project" value="UniProtKB-KW"/>
</dbReference>
<sequence length="320" mass="36241">MQKRFKNFVFEAGAEEKTNKFMVQTPIWDFFKKMTTKTGDVRAVCVVCQKSLRFHNTSVMVRHLRFLHPKAYENYRNEYIQGRMGVGYHIRGGILGLPLTAPRRTRLKKERSEERKSGFKEEVKKLIVLKAKTKKEESCVITEKDLQQLGQGNIKILNISNKGTIPDVMGEQIIEDLKKGKTCVAMSRFEGGHEEEIENVDINEEEEFSLKEGRQYKFVQVPAEYLEYLKGNGTEIADGSDEATVKEGTEVIQILDEGDTVVEAGEQSDSELLQIWEQLSPQHGVLVCSMDPNSRRQAADAAGEEGSSEEVGQVEFIIAN</sequence>
<evidence type="ECO:0000256" key="4">
    <source>
        <dbReference type="PROSITE-ProRule" id="PRU00027"/>
    </source>
</evidence>
<dbReference type="AlphaFoldDB" id="A0AAN8PGT8"/>
<reference evidence="6 7" key="1">
    <citation type="submission" date="2023-10" db="EMBL/GenBank/DDBJ databases">
        <title>Genomes of two closely related lineages of the louse Polyplax serrata with different host specificities.</title>
        <authorList>
            <person name="Martinu J."/>
            <person name="Tarabai H."/>
            <person name="Stefka J."/>
            <person name="Hypsa V."/>
        </authorList>
    </citation>
    <scope>NUCLEOTIDE SEQUENCE [LARGE SCALE GENOMIC DNA]</scope>
    <source>
        <strain evidence="6">HR10_N</strain>
    </source>
</reference>
<dbReference type="InterPro" id="IPR003656">
    <property type="entry name" value="Znf_BED"/>
</dbReference>
<proteinExistence type="predicted"/>
<evidence type="ECO:0000259" key="5">
    <source>
        <dbReference type="PROSITE" id="PS50808"/>
    </source>
</evidence>
<accession>A0AAN8PGT8</accession>
<dbReference type="SUPFAM" id="SSF57667">
    <property type="entry name" value="beta-beta-alpha zinc fingers"/>
    <property type="match status" value="1"/>
</dbReference>
<evidence type="ECO:0000256" key="2">
    <source>
        <dbReference type="ARBA" id="ARBA00022771"/>
    </source>
</evidence>
<dbReference type="PROSITE" id="PS50808">
    <property type="entry name" value="ZF_BED"/>
    <property type="match status" value="1"/>
</dbReference>